<dbReference type="GO" id="GO:0008610">
    <property type="term" value="P:lipid biosynthetic process"/>
    <property type="evidence" value="ECO:0007669"/>
    <property type="project" value="UniProtKB-ARBA"/>
</dbReference>
<evidence type="ECO:0000313" key="3">
    <source>
        <dbReference type="Proteomes" id="UP000306145"/>
    </source>
</evidence>
<sequence>MSGELDANPAAGTRSRIYPMSYEQQGLWVDDAVWDGSSRHVEAWVCRISGRLDVDALEWALSQIVARHEVLRTRLTEWNEEPVQLVTGPDPVRLEKLSCPPAALDDELGRIVGKPLNLGESPMRSWLVRVSPDEVVLVVQLHHAVIDDWSLNIFQRELKHFYIARVRGQEPGLEPLPVQAGELAVTQRAVGLDPTNLDYWRERVRDAPRSCTIPPTWPGSEAATDDDGALSGTLPAWWPEYARRRNATAGRHAFDIGPELGQAVRDASRTLRTTPFGVFAAAMAALLWQYGESDEVIFGTPVSLRGTAEVDDMIGVLISLLPMRLAVTADMSFRALARGAKAEILGAMQHRGVPYSAIVQMARVGTAPDAPPPCDVAIVVDDMRWEPFSLPDVTAEVIRLPERYAKFALQLNLVAGRDGGYAGEWNYEAETFDPATVAEVSSRFLSLLAHGVAAPDEPLGRLSDAAGHGRA</sequence>
<comment type="caution">
    <text evidence="2">The sequence shown here is derived from an EMBL/GenBank/DDBJ whole genome shotgun (WGS) entry which is preliminary data.</text>
</comment>
<protein>
    <recommendedName>
        <fullName evidence="1">Condensation domain-containing protein</fullName>
    </recommendedName>
</protein>
<evidence type="ECO:0000313" key="2">
    <source>
        <dbReference type="EMBL" id="TNH28003.1"/>
    </source>
</evidence>
<accession>A0A5C4QQS6</accession>
<keyword evidence="3" id="KW-1185">Reference proteome</keyword>
<dbReference type="PANTHER" id="PTHR45527">
    <property type="entry name" value="NONRIBOSOMAL PEPTIDE SYNTHETASE"/>
    <property type="match status" value="1"/>
</dbReference>
<dbReference type="RefSeq" id="WP_139585235.1">
    <property type="nucleotide sequence ID" value="NZ_VDFY01000162.1"/>
</dbReference>
<dbReference type="EMBL" id="VDFY01000162">
    <property type="protein sequence ID" value="TNH28003.1"/>
    <property type="molecule type" value="Genomic_DNA"/>
</dbReference>
<dbReference type="PANTHER" id="PTHR45527:SF1">
    <property type="entry name" value="FATTY ACID SYNTHASE"/>
    <property type="match status" value="1"/>
</dbReference>
<dbReference type="SUPFAM" id="SSF52777">
    <property type="entry name" value="CoA-dependent acyltransferases"/>
    <property type="match status" value="2"/>
</dbReference>
<organism evidence="2 3">
    <name type="scientific">Micromonospora orduensis</name>
    <dbReference type="NCBI Taxonomy" id="1420891"/>
    <lineage>
        <taxon>Bacteria</taxon>
        <taxon>Bacillati</taxon>
        <taxon>Actinomycetota</taxon>
        <taxon>Actinomycetes</taxon>
        <taxon>Micromonosporales</taxon>
        <taxon>Micromonosporaceae</taxon>
        <taxon>Micromonospora</taxon>
    </lineage>
</organism>
<dbReference type="Proteomes" id="UP000306145">
    <property type="component" value="Unassembled WGS sequence"/>
</dbReference>
<dbReference type="Gene3D" id="3.30.559.30">
    <property type="entry name" value="Nonribosomal peptide synthetase, condensation domain"/>
    <property type="match status" value="1"/>
</dbReference>
<dbReference type="GO" id="GO:0043041">
    <property type="term" value="P:amino acid activation for nonribosomal peptide biosynthetic process"/>
    <property type="evidence" value="ECO:0007669"/>
    <property type="project" value="TreeGrafter"/>
</dbReference>
<dbReference type="AlphaFoldDB" id="A0A5C4QQS6"/>
<dbReference type="GO" id="GO:0003824">
    <property type="term" value="F:catalytic activity"/>
    <property type="evidence" value="ECO:0007669"/>
    <property type="project" value="InterPro"/>
</dbReference>
<dbReference type="Gene3D" id="3.30.559.10">
    <property type="entry name" value="Chloramphenicol acetyltransferase-like domain"/>
    <property type="match status" value="1"/>
</dbReference>
<dbReference type="InterPro" id="IPR023213">
    <property type="entry name" value="CAT-like_dom_sf"/>
</dbReference>
<dbReference type="OrthoDB" id="2472181at2"/>
<feature type="domain" description="Condensation" evidence="1">
    <location>
        <begin position="16"/>
        <end position="462"/>
    </location>
</feature>
<dbReference type="GO" id="GO:0005737">
    <property type="term" value="C:cytoplasm"/>
    <property type="evidence" value="ECO:0007669"/>
    <property type="project" value="TreeGrafter"/>
</dbReference>
<dbReference type="GO" id="GO:0044550">
    <property type="term" value="P:secondary metabolite biosynthetic process"/>
    <property type="evidence" value="ECO:0007669"/>
    <property type="project" value="TreeGrafter"/>
</dbReference>
<gene>
    <name evidence="2" type="ORF">FHG89_16285</name>
</gene>
<dbReference type="GO" id="GO:0031177">
    <property type="term" value="F:phosphopantetheine binding"/>
    <property type="evidence" value="ECO:0007669"/>
    <property type="project" value="TreeGrafter"/>
</dbReference>
<reference evidence="2 3" key="1">
    <citation type="submission" date="2019-06" db="EMBL/GenBank/DDBJ databases">
        <title>Micromonospora ordensis sp. nov., isolated from deep marine sediment.</title>
        <authorList>
            <person name="Veyisoglu A."/>
            <person name="Carro L."/>
            <person name="Klenk H.-P."/>
            <person name="Sahin N."/>
        </authorList>
    </citation>
    <scope>NUCLEOTIDE SEQUENCE [LARGE SCALE GENOMIC DNA]</scope>
    <source>
        <strain evidence="2 3">S2509</strain>
    </source>
</reference>
<dbReference type="InterPro" id="IPR001242">
    <property type="entry name" value="Condensation_dom"/>
</dbReference>
<evidence type="ECO:0000259" key="1">
    <source>
        <dbReference type="Pfam" id="PF00668"/>
    </source>
</evidence>
<proteinExistence type="predicted"/>
<dbReference type="Pfam" id="PF00668">
    <property type="entry name" value="Condensation"/>
    <property type="match status" value="1"/>
</dbReference>
<name>A0A5C4QQS6_9ACTN</name>